<dbReference type="EMBL" id="UINC01131446">
    <property type="protein sequence ID" value="SVD13161.1"/>
    <property type="molecule type" value="Genomic_DNA"/>
</dbReference>
<reference evidence="1" key="1">
    <citation type="submission" date="2018-05" db="EMBL/GenBank/DDBJ databases">
        <authorList>
            <person name="Lanie J.A."/>
            <person name="Ng W.-L."/>
            <person name="Kazmierczak K.M."/>
            <person name="Andrzejewski T.M."/>
            <person name="Davidsen T.M."/>
            <person name="Wayne K.J."/>
            <person name="Tettelin H."/>
            <person name="Glass J.I."/>
            <person name="Rusch D."/>
            <person name="Podicherti R."/>
            <person name="Tsui H.-C.T."/>
            <person name="Winkler M.E."/>
        </authorList>
    </citation>
    <scope>NUCLEOTIDE SEQUENCE</scope>
</reference>
<name>A0A382SW65_9ZZZZ</name>
<evidence type="ECO:0000313" key="1">
    <source>
        <dbReference type="EMBL" id="SVD13161.1"/>
    </source>
</evidence>
<sequence length="54" mass="6381">MFQLEFRKLLLDLNKVHKLQLLDLQVSLPVFVMDLVLQLEVQIVKYLVVQTLSQ</sequence>
<gene>
    <name evidence="1" type="ORF">METZ01_LOCUS366015</name>
</gene>
<protein>
    <submittedName>
        <fullName evidence="1">Uncharacterized protein</fullName>
    </submittedName>
</protein>
<proteinExistence type="predicted"/>
<accession>A0A382SW65</accession>
<organism evidence="1">
    <name type="scientific">marine metagenome</name>
    <dbReference type="NCBI Taxonomy" id="408172"/>
    <lineage>
        <taxon>unclassified sequences</taxon>
        <taxon>metagenomes</taxon>
        <taxon>ecological metagenomes</taxon>
    </lineage>
</organism>
<dbReference type="AlphaFoldDB" id="A0A382SW65"/>